<comment type="caution">
    <text evidence="2">The sequence shown here is derived from an EMBL/GenBank/DDBJ whole genome shotgun (WGS) entry which is preliminary data.</text>
</comment>
<keyword evidence="3" id="KW-1185">Reference proteome</keyword>
<evidence type="ECO:0000256" key="1">
    <source>
        <dbReference type="SAM" id="Phobius"/>
    </source>
</evidence>
<evidence type="ECO:0008006" key="4">
    <source>
        <dbReference type="Google" id="ProtNLM"/>
    </source>
</evidence>
<dbReference type="Pfam" id="PF13789">
    <property type="entry name" value="DUF4181"/>
    <property type="match status" value="1"/>
</dbReference>
<evidence type="ECO:0000313" key="3">
    <source>
        <dbReference type="Proteomes" id="UP000031982"/>
    </source>
</evidence>
<gene>
    <name evidence="2" type="ORF">SD77_1817</name>
</gene>
<proteinExistence type="predicted"/>
<dbReference type="RefSeq" id="WP_169799377.1">
    <property type="nucleotide sequence ID" value="NZ_JARTHD010000042.1"/>
</dbReference>
<keyword evidence="1" id="KW-0812">Transmembrane</keyword>
<dbReference type="EMBL" id="JXLP01000018">
    <property type="protein sequence ID" value="KIL77065.1"/>
    <property type="molecule type" value="Genomic_DNA"/>
</dbReference>
<protein>
    <recommendedName>
        <fullName evidence="4">DUF4181 domain-containing protein</fullName>
    </recommendedName>
</protein>
<dbReference type="Proteomes" id="UP000031982">
    <property type="component" value="Unassembled WGS sequence"/>
</dbReference>
<organism evidence="2 3">
    <name type="scientific">Bacillus badius</name>
    <dbReference type="NCBI Taxonomy" id="1455"/>
    <lineage>
        <taxon>Bacteria</taxon>
        <taxon>Bacillati</taxon>
        <taxon>Bacillota</taxon>
        <taxon>Bacilli</taxon>
        <taxon>Bacillales</taxon>
        <taxon>Bacillaceae</taxon>
        <taxon>Pseudobacillus</taxon>
    </lineage>
</organism>
<sequence length="120" mass="13951">MITFLFIVAAISLFLLLIALEQAINRLLGVEKKQISTTPGKQIDRWGRIIFCVLFLCTLPFMMTKGANSIEWYWIIYFVLLFGFQAILEWRYLKNSKQYVTTLIFLTLGVIVMLCIAYVI</sequence>
<keyword evidence="1" id="KW-1133">Transmembrane helix</keyword>
<feature type="transmembrane region" description="Helical" evidence="1">
    <location>
        <begin position="99"/>
        <end position="119"/>
    </location>
</feature>
<dbReference type="InterPro" id="IPR025441">
    <property type="entry name" value="DUF4181"/>
</dbReference>
<feature type="transmembrane region" description="Helical" evidence="1">
    <location>
        <begin position="45"/>
        <end position="62"/>
    </location>
</feature>
<reference evidence="2 3" key="1">
    <citation type="submission" date="2015-01" db="EMBL/GenBank/DDBJ databases">
        <title>Genome Assembly of Bacillus badius MTCC 1458.</title>
        <authorList>
            <person name="Verma A."/>
            <person name="Khatri I."/>
            <person name="Mual P."/>
            <person name="Subramanian S."/>
            <person name="Krishnamurthi S."/>
        </authorList>
    </citation>
    <scope>NUCLEOTIDE SEQUENCE [LARGE SCALE GENOMIC DNA]</scope>
    <source>
        <strain evidence="2 3">MTCC 1458</strain>
    </source>
</reference>
<feature type="transmembrane region" description="Helical" evidence="1">
    <location>
        <begin position="74"/>
        <end position="93"/>
    </location>
</feature>
<evidence type="ECO:0000313" key="2">
    <source>
        <dbReference type="EMBL" id="KIL77065.1"/>
    </source>
</evidence>
<accession>A0ABR5AQN6</accession>
<keyword evidence="1" id="KW-0472">Membrane</keyword>
<name>A0ABR5AQN6_BACBA</name>